<evidence type="ECO:0000256" key="5">
    <source>
        <dbReference type="ARBA" id="ARBA00022989"/>
    </source>
</evidence>
<name>A0A4S4BQA8_9BACL</name>
<reference evidence="9 10" key="1">
    <citation type="submission" date="2019-04" db="EMBL/GenBank/DDBJ databases">
        <title>Cohnella sp. nov. isolated from preserved vegetables.</title>
        <authorList>
            <person name="Lin S.-Y."/>
            <person name="Hung M.-H."/>
            <person name="Young C.-C."/>
        </authorList>
    </citation>
    <scope>NUCLEOTIDE SEQUENCE [LARGE SCALE GENOMIC DNA]</scope>
    <source>
        <strain evidence="9 10">CC-MHH1044</strain>
    </source>
</reference>
<comment type="subcellular location">
    <subcellularLocation>
        <location evidence="1">Cell membrane</location>
        <topology evidence="1">Multi-pass membrane protein</topology>
    </subcellularLocation>
</comment>
<feature type="domain" description="MgtC/SapB/SrpB/YhiD N-terminal" evidence="8">
    <location>
        <begin position="21"/>
        <end position="148"/>
    </location>
</feature>
<evidence type="ECO:0000256" key="1">
    <source>
        <dbReference type="ARBA" id="ARBA00004651"/>
    </source>
</evidence>
<evidence type="ECO:0000256" key="2">
    <source>
        <dbReference type="ARBA" id="ARBA00009298"/>
    </source>
</evidence>
<evidence type="ECO:0000259" key="8">
    <source>
        <dbReference type="Pfam" id="PF02308"/>
    </source>
</evidence>
<dbReference type="PRINTS" id="PR01837">
    <property type="entry name" value="MGTCSAPBPROT"/>
</dbReference>
<keyword evidence="5 7" id="KW-1133">Transmembrane helix</keyword>
<feature type="transmembrane region" description="Helical" evidence="7">
    <location>
        <begin position="15"/>
        <end position="34"/>
    </location>
</feature>
<evidence type="ECO:0000313" key="10">
    <source>
        <dbReference type="Proteomes" id="UP000310636"/>
    </source>
</evidence>
<evidence type="ECO:0000313" key="9">
    <source>
        <dbReference type="EMBL" id="THF77109.1"/>
    </source>
</evidence>
<comment type="similarity">
    <text evidence="2">Belongs to the MgtC/SapB family.</text>
</comment>
<feature type="transmembrane region" description="Helical" evidence="7">
    <location>
        <begin position="79"/>
        <end position="96"/>
    </location>
</feature>
<keyword evidence="3" id="KW-1003">Cell membrane</keyword>
<dbReference type="InterPro" id="IPR003416">
    <property type="entry name" value="MgtC/SapB/SrpB/YhiD_fam"/>
</dbReference>
<feature type="transmembrane region" description="Helical" evidence="7">
    <location>
        <begin position="46"/>
        <end position="67"/>
    </location>
</feature>
<dbReference type="AlphaFoldDB" id="A0A4S4BQA8"/>
<keyword evidence="4 7" id="KW-0812">Transmembrane</keyword>
<dbReference type="Proteomes" id="UP000310636">
    <property type="component" value="Unassembled WGS sequence"/>
</dbReference>
<comment type="caution">
    <text evidence="9">The sequence shown here is derived from an EMBL/GenBank/DDBJ whole genome shotgun (WGS) entry which is preliminary data.</text>
</comment>
<dbReference type="PANTHER" id="PTHR33778">
    <property type="entry name" value="PROTEIN MGTC"/>
    <property type="match status" value="1"/>
</dbReference>
<proteinExistence type="inferred from homology"/>
<feature type="transmembrane region" description="Helical" evidence="7">
    <location>
        <begin position="125"/>
        <end position="143"/>
    </location>
</feature>
<dbReference type="EMBL" id="SSOB01000021">
    <property type="protein sequence ID" value="THF77109.1"/>
    <property type="molecule type" value="Genomic_DNA"/>
</dbReference>
<evidence type="ECO:0000256" key="4">
    <source>
        <dbReference type="ARBA" id="ARBA00022692"/>
    </source>
</evidence>
<evidence type="ECO:0000256" key="6">
    <source>
        <dbReference type="ARBA" id="ARBA00023136"/>
    </source>
</evidence>
<organism evidence="9 10">
    <name type="scientific">Cohnella fermenti</name>
    <dbReference type="NCBI Taxonomy" id="2565925"/>
    <lineage>
        <taxon>Bacteria</taxon>
        <taxon>Bacillati</taxon>
        <taxon>Bacillota</taxon>
        <taxon>Bacilli</taxon>
        <taxon>Bacillales</taxon>
        <taxon>Paenibacillaceae</taxon>
        <taxon>Cohnella</taxon>
    </lineage>
</organism>
<keyword evidence="6 7" id="KW-0472">Membrane</keyword>
<sequence>MTAMSSIWAINDLEISIRVGLSLLVGGIIGLERAHGQHHAGFRTHILVCLGSTLITLISTYGFSQFVNEQSVRMDPARLTAQIISGIGFLGAGTILRTGNKISGLTTAASLWVVAALGIGIGAGFYFGTLLTFLAALISLFVLQRVEKRILPNNKTATYTVTLGKNGDPTPLLNLLREEDIRVKSLRMDTLEEDAVRLDIVLLHHSPEIKMRVAQLAIQQQLGIKHLEFKK</sequence>
<dbReference type="OrthoDB" id="9811198at2"/>
<gene>
    <name evidence="9" type="ORF">E6C55_17245</name>
</gene>
<keyword evidence="10" id="KW-1185">Reference proteome</keyword>
<evidence type="ECO:0000256" key="7">
    <source>
        <dbReference type="SAM" id="Phobius"/>
    </source>
</evidence>
<protein>
    <submittedName>
        <fullName evidence="9">MgtC/SapB family protein</fullName>
    </submittedName>
</protein>
<accession>A0A4S4BQA8</accession>
<evidence type="ECO:0000256" key="3">
    <source>
        <dbReference type="ARBA" id="ARBA00022475"/>
    </source>
</evidence>
<dbReference type="RefSeq" id="WP_136371057.1">
    <property type="nucleotide sequence ID" value="NZ_SSOB01000021.1"/>
</dbReference>
<dbReference type="GO" id="GO:0005886">
    <property type="term" value="C:plasma membrane"/>
    <property type="evidence" value="ECO:0007669"/>
    <property type="project" value="UniProtKB-SubCell"/>
</dbReference>
<dbReference type="Pfam" id="PF02308">
    <property type="entry name" value="MgtC"/>
    <property type="match status" value="1"/>
</dbReference>
<dbReference type="InterPro" id="IPR049177">
    <property type="entry name" value="MgtC_SapB_SrpB_YhiD_N"/>
</dbReference>
<dbReference type="PANTHER" id="PTHR33778:SF1">
    <property type="entry name" value="MAGNESIUM TRANSPORTER YHID-RELATED"/>
    <property type="match status" value="1"/>
</dbReference>